<keyword evidence="12" id="KW-0472">Membrane</keyword>
<feature type="domain" description="Penicillin-binding protein dimerisation" evidence="15">
    <location>
        <begin position="46"/>
        <end position="217"/>
    </location>
</feature>
<protein>
    <submittedName>
        <fullName evidence="16">Peptidoglycan glycosyltransferase</fullName>
    </submittedName>
</protein>
<dbReference type="InterPro" id="IPR050515">
    <property type="entry name" value="Beta-lactam/transpept"/>
</dbReference>
<dbReference type="GO" id="GO:0071972">
    <property type="term" value="F:peptidoglycan L,D-transpeptidase activity"/>
    <property type="evidence" value="ECO:0007669"/>
    <property type="project" value="TreeGrafter"/>
</dbReference>
<dbReference type="InterPro" id="IPR005311">
    <property type="entry name" value="PBP_dimer"/>
</dbReference>
<comment type="subcellular location">
    <subcellularLocation>
        <location evidence="2">Cell membrane</location>
    </subcellularLocation>
    <subcellularLocation>
        <location evidence="1">Membrane</location>
        <topology evidence="1">Single-pass membrane protein</topology>
    </subcellularLocation>
</comment>
<dbReference type="Pfam" id="PF00905">
    <property type="entry name" value="Transpeptidase"/>
    <property type="match status" value="1"/>
</dbReference>
<dbReference type="GO" id="GO:0009252">
    <property type="term" value="P:peptidoglycan biosynthetic process"/>
    <property type="evidence" value="ECO:0007669"/>
    <property type="project" value="UniProtKB-KW"/>
</dbReference>
<dbReference type="InterPro" id="IPR001460">
    <property type="entry name" value="PCN-bd_Tpept"/>
</dbReference>
<evidence type="ECO:0000313" key="17">
    <source>
        <dbReference type="Proteomes" id="UP000192602"/>
    </source>
</evidence>
<reference evidence="17" key="1">
    <citation type="submission" date="2017-04" db="EMBL/GenBank/DDBJ databases">
        <authorList>
            <person name="Varghese N."/>
            <person name="Submissions S."/>
        </authorList>
    </citation>
    <scope>NUCLEOTIDE SEQUENCE [LARGE SCALE GENOMIC DNA]</scope>
    <source>
        <strain evidence="17">DSM 16512</strain>
    </source>
</reference>
<organism evidence="16 17">
    <name type="scientific">Nitratiruptor tergarcus DSM 16512</name>
    <dbReference type="NCBI Taxonomy" id="1069081"/>
    <lineage>
        <taxon>Bacteria</taxon>
        <taxon>Pseudomonadati</taxon>
        <taxon>Campylobacterota</taxon>
        <taxon>Epsilonproteobacteria</taxon>
        <taxon>Nautiliales</taxon>
        <taxon>Nitratiruptoraceae</taxon>
        <taxon>Nitratiruptor</taxon>
    </lineage>
</organism>
<dbReference type="Gene3D" id="3.90.1310.10">
    <property type="entry name" value="Penicillin-binding protein 2a (Domain 2)"/>
    <property type="match status" value="1"/>
</dbReference>
<dbReference type="EMBL" id="FWWZ01000001">
    <property type="protein sequence ID" value="SMC09560.1"/>
    <property type="molecule type" value="Genomic_DNA"/>
</dbReference>
<evidence type="ECO:0000256" key="11">
    <source>
        <dbReference type="ARBA" id="ARBA00022989"/>
    </source>
</evidence>
<keyword evidence="8" id="KW-0378">Hydrolase</keyword>
<keyword evidence="5" id="KW-0121">Carboxypeptidase</keyword>
<sequence>MRSRFILILFFIVWGILLSRIYFLSIKSNSYYEALAKQNMIKKEWIVPVRGEILDRFGKPLAVNNIGFKIKIVPHLKKREKLLGSIEKITAKFSDLNTSKLIKRYRKHDSPYNHDPIEVVPFISYERMMPYYTKLLLDPLIKIEPAFKRFYPQREIASHVIGYVSKANTKDTQRDKVAKITGIIGKSGIEKYYNDYLEGELGYKKLKVTAFNRVIDVVEEKEPIQNRDLYLTLDLRLQEFIHKLFQNKAGVAIVMKTNGEILAAGSFPEFDPNLFVSGISRKKWKELINDLNHPFTNKLINGLYPPGSTIKMGVALSFLDSRKISPYTPFYCNGAIELGKRKFRCWKHTGHGEVRLIKAIRESCDVYFYEGSLRVGINKIAFDLRKMGFGKKSGVDLPNEFIGVVPDKEWKKRKYGLNWYQGETVVSSIGQGYDLVTPMQIARYTALLATGKLPTPHFARSFTYKNYIPKEEDVLTPLQKRNLKFIRRGMYEVCNHPKGTATRHISLPIKIAGKTGTAQIVGIPQDEKERMKEEELAYYSRSHAWLTTYAPFKQPRYIVTVLVEHGGHGGAAAGPIVNAIYTKMIELGYFRARD</sequence>
<keyword evidence="9" id="KW-0133">Cell shape</keyword>
<dbReference type="STRING" id="1069081.SAMN05660197_1377"/>
<evidence type="ECO:0000256" key="2">
    <source>
        <dbReference type="ARBA" id="ARBA00004236"/>
    </source>
</evidence>
<dbReference type="FunFam" id="3.40.710.10:FF:000024">
    <property type="entry name" value="Penicillin-binding protein 2"/>
    <property type="match status" value="1"/>
</dbReference>
<accession>A0A1W1WU58</accession>
<dbReference type="Pfam" id="PF03717">
    <property type="entry name" value="PBP_dimer"/>
    <property type="match status" value="1"/>
</dbReference>
<keyword evidence="11" id="KW-1133">Transmembrane helix</keyword>
<gene>
    <name evidence="16" type="ORF">SAMN05660197_1377</name>
</gene>
<dbReference type="Gene3D" id="3.40.710.10">
    <property type="entry name" value="DD-peptidase/beta-lactamase superfamily"/>
    <property type="match status" value="1"/>
</dbReference>
<evidence type="ECO:0000256" key="5">
    <source>
        <dbReference type="ARBA" id="ARBA00022645"/>
    </source>
</evidence>
<evidence type="ECO:0000256" key="1">
    <source>
        <dbReference type="ARBA" id="ARBA00004167"/>
    </source>
</evidence>
<feature type="domain" description="Penicillin-binding protein transpeptidase" evidence="14">
    <location>
        <begin position="252"/>
        <end position="581"/>
    </location>
</feature>
<dbReference type="GO" id="GO:0008658">
    <property type="term" value="F:penicillin binding"/>
    <property type="evidence" value="ECO:0007669"/>
    <property type="project" value="InterPro"/>
</dbReference>
<dbReference type="AlphaFoldDB" id="A0A1W1WU58"/>
<evidence type="ECO:0000256" key="13">
    <source>
        <dbReference type="ARBA" id="ARBA00023316"/>
    </source>
</evidence>
<evidence type="ECO:0000256" key="6">
    <source>
        <dbReference type="ARBA" id="ARBA00022670"/>
    </source>
</evidence>
<dbReference type="PANTHER" id="PTHR30627">
    <property type="entry name" value="PEPTIDOGLYCAN D,D-TRANSPEPTIDASE"/>
    <property type="match status" value="1"/>
</dbReference>
<dbReference type="Gene3D" id="3.30.1390.30">
    <property type="entry name" value="Penicillin-binding protein 2a, domain 3"/>
    <property type="match status" value="1"/>
</dbReference>
<evidence type="ECO:0000256" key="8">
    <source>
        <dbReference type="ARBA" id="ARBA00022801"/>
    </source>
</evidence>
<dbReference type="InterPro" id="IPR012338">
    <property type="entry name" value="Beta-lactam/transpept-like"/>
</dbReference>
<name>A0A1W1WU58_9BACT</name>
<dbReference type="RefSeq" id="WP_084275780.1">
    <property type="nucleotide sequence ID" value="NZ_AP026671.1"/>
</dbReference>
<keyword evidence="17" id="KW-1185">Reference proteome</keyword>
<evidence type="ECO:0000256" key="4">
    <source>
        <dbReference type="ARBA" id="ARBA00022519"/>
    </source>
</evidence>
<keyword evidence="7" id="KW-0812">Transmembrane</keyword>
<dbReference type="GO" id="GO:0071555">
    <property type="term" value="P:cell wall organization"/>
    <property type="evidence" value="ECO:0007669"/>
    <property type="project" value="UniProtKB-KW"/>
</dbReference>
<dbReference type="InterPro" id="IPR036138">
    <property type="entry name" value="PBP_dimer_sf"/>
</dbReference>
<evidence type="ECO:0000256" key="3">
    <source>
        <dbReference type="ARBA" id="ARBA00022475"/>
    </source>
</evidence>
<dbReference type="GO" id="GO:0005886">
    <property type="term" value="C:plasma membrane"/>
    <property type="evidence" value="ECO:0007669"/>
    <property type="project" value="UniProtKB-SubCell"/>
</dbReference>
<dbReference type="Proteomes" id="UP000192602">
    <property type="component" value="Unassembled WGS sequence"/>
</dbReference>
<keyword evidence="10" id="KW-0573">Peptidoglycan synthesis</keyword>
<keyword evidence="4" id="KW-0997">Cell inner membrane</keyword>
<dbReference type="GO" id="GO:0009002">
    <property type="term" value="F:serine-type D-Ala-D-Ala carboxypeptidase activity"/>
    <property type="evidence" value="ECO:0007669"/>
    <property type="project" value="InterPro"/>
</dbReference>
<evidence type="ECO:0000256" key="7">
    <source>
        <dbReference type="ARBA" id="ARBA00022692"/>
    </source>
</evidence>
<keyword evidence="16" id="KW-0808">Transferase</keyword>
<keyword evidence="13" id="KW-0961">Cell wall biogenesis/degradation</keyword>
<proteinExistence type="predicted"/>
<evidence type="ECO:0000256" key="9">
    <source>
        <dbReference type="ARBA" id="ARBA00022960"/>
    </source>
</evidence>
<evidence type="ECO:0000259" key="14">
    <source>
        <dbReference type="Pfam" id="PF00905"/>
    </source>
</evidence>
<dbReference type="GO" id="GO:0006508">
    <property type="term" value="P:proteolysis"/>
    <property type="evidence" value="ECO:0007669"/>
    <property type="project" value="UniProtKB-KW"/>
</dbReference>
<dbReference type="SUPFAM" id="SSF56601">
    <property type="entry name" value="beta-lactamase/transpeptidase-like"/>
    <property type="match status" value="1"/>
</dbReference>
<evidence type="ECO:0000256" key="12">
    <source>
        <dbReference type="ARBA" id="ARBA00023136"/>
    </source>
</evidence>
<dbReference type="SUPFAM" id="SSF56519">
    <property type="entry name" value="Penicillin binding protein dimerisation domain"/>
    <property type="match status" value="1"/>
</dbReference>
<evidence type="ECO:0000256" key="10">
    <source>
        <dbReference type="ARBA" id="ARBA00022984"/>
    </source>
</evidence>
<dbReference type="GO" id="GO:0008360">
    <property type="term" value="P:regulation of cell shape"/>
    <property type="evidence" value="ECO:0007669"/>
    <property type="project" value="UniProtKB-KW"/>
</dbReference>
<dbReference type="InterPro" id="IPR017790">
    <property type="entry name" value="Penicillin-binding_protein_2"/>
</dbReference>
<dbReference type="GO" id="GO:0016740">
    <property type="term" value="F:transferase activity"/>
    <property type="evidence" value="ECO:0007669"/>
    <property type="project" value="UniProtKB-KW"/>
</dbReference>
<keyword evidence="6" id="KW-0645">Protease</keyword>
<keyword evidence="3" id="KW-1003">Cell membrane</keyword>
<evidence type="ECO:0000259" key="15">
    <source>
        <dbReference type="Pfam" id="PF03717"/>
    </source>
</evidence>
<dbReference type="NCBIfam" id="TIGR03423">
    <property type="entry name" value="pbp2_mrdA"/>
    <property type="match status" value="1"/>
</dbReference>
<dbReference type="OrthoDB" id="9766847at2"/>
<evidence type="ECO:0000313" key="16">
    <source>
        <dbReference type="EMBL" id="SMC09560.1"/>
    </source>
</evidence>
<dbReference type="PANTHER" id="PTHR30627:SF2">
    <property type="entry name" value="PEPTIDOGLYCAN D,D-TRANSPEPTIDASE MRDA"/>
    <property type="match status" value="1"/>
</dbReference>